<name>A0A448WU36_9PLAT</name>
<dbReference type="Proteomes" id="UP000784294">
    <property type="component" value="Unassembled WGS sequence"/>
</dbReference>
<dbReference type="AlphaFoldDB" id="A0A448WU36"/>
<accession>A0A448WU36</accession>
<feature type="non-terminal residue" evidence="2">
    <location>
        <position position="1"/>
    </location>
</feature>
<sequence length="143" mass="15786">SFTILRTNLPTRQRDKSSQSLDNRSAENGYTLTPLSVPAYLYTLYPLIPQLVTCLQSTRQNVYPFVAPSHSLSTPTPLFRSADLTRALQSGSPHAPVDRFLLFLVDRVHSVPVPEGVSLEALFLNALEARTPPPSSQSRAPKL</sequence>
<keyword evidence="3" id="KW-1185">Reference proteome</keyword>
<feature type="compositionally biased region" description="Polar residues" evidence="1">
    <location>
        <begin position="18"/>
        <end position="27"/>
    </location>
</feature>
<protein>
    <submittedName>
        <fullName evidence="2">Uncharacterized protein</fullName>
    </submittedName>
</protein>
<comment type="caution">
    <text evidence="2">The sequence shown here is derived from an EMBL/GenBank/DDBJ whole genome shotgun (WGS) entry which is preliminary data.</text>
</comment>
<evidence type="ECO:0000256" key="1">
    <source>
        <dbReference type="SAM" id="MobiDB-lite"/>
    </source>
</evidence>
<organism evidence="2 3">
    <name type="scientific">Protopolystoma xenopodis</name>
    <dbReference type="NCBI Taxonomy" id="117903"/>
    <lineage>
        <taxon>Eukaryota</taxon>
        <taxon>Metazoa</taxon>
        <taxon>Spiralia</taxon>
        <taxon>Lophotrochozoa</taxon>
        <taxon>Platyhelminthes</taxon>
        <taxon>Monogenea</taxon>
        <taxon>Polyopisthocotylea</taxon>
        <taxon>Polystomatidea</taxon>
        <taxon>Polystomatidae</taxon>
        <taxon>Protopolystoma</taxon>
    </lineage>
</organism>
<reference evidence="2" key="1">
    <citation type="submission" date="2018-11" db="EMBL/GenBank/DDBJ databases">
        <authorList>
            <consortium name="Pathogen Informatics"/>
        </authorList>
    </citation>
    <scope>NUCLEOTIDE SEQUENCE</scope>
</reference>
<proteinExistence type="predicted"/>
<dbReference type="EMBL" id="CAAALY010045989">
    <property type="protein sequence ID" value="VEL20340.1"/>
    <property type="molecule type" value="Genomic_DNA"/>
</dbReference>
<evidence type="ECO:0000313" key="3">
    <source>
        <dbReference type="Proteomes" id="UP000784294"/>
    </source>
</evidence>
<feature type="region of interest" description="Disordered" evidence="1">
    <location>
        <begin position="1"/>
        <end position="27"/>
    </location>
</feature>
<gene>
    <name evidence="2" type="ORF">PXEA_LOCUS13780</name>
</gene>
<feature type="compositionally biased region" description="Polar residues" evidence="1">
    <location>
        <begin position="1"/>
        <end position="11"/>
    </location>
</feature>
<evidence type="ECO:0000313" key="2">
    <source>
        <dbReference type="EMBL" id="VEL20340.1"/>
    </source>
</evidence>